<evidence type="ECO:0000313" key="2">
    <source>
        <dbReference type="EMBL" id="CKR06580.1"/>
    </source>
</evidence>
<evidence type="ECO:0000313" key="3">
    <source>
        <dbReference type="Proteomes" id="UP000049023"/>
    </source>
</evidence>
<feature type="compositionally biased region" description="Low complexity" evidence="1">
    <location>
        <begin position="96"/>
        <end position="111"/>
    </location>
</feature>
<organism evidence="2 3">
    <name type="scientific">Mycobacterium tuberculosis</name>
    <dbReference type="NCBI Taxonomy" id="1773"/>
    <lineage>
        <taxon>Bacteria</taxon>
        <taxon>Bacillati</taxon>
        <taxon>Actinomycetota</taxon>
        <taxon>Actinomycetes</taxon>
        <taxon>Mycobacteriales</taxon>
        <taxon>Mycobacteriaceae</taxon>
        <taxon>Mycobacterium</taxon>
        <taxon>Mycobacterium tuberculosis complex</taxon>
    </lineage>
</organism>
<proteinExistence type="predicted"/>
<sequence length="250" mass="27331">MAVVDVDGHRAGAAVFARAGCHTRGPAAAAWPQRRQGGRLPGRAPTHRSVAGRAAGLRRVLQLLVHRHLRAAVRVPRRLSGPADDRARPQPAGYTGRRPAQPGPAAQARPRPAGRRARRPGRHHHGPAARLAQHHPATRRQRGSLRREGLPARVRQPGVPLRAAGSAGGGGRRQAVRLRGQRDRDSRRRTRFLFGVAGRVRLVSRRQHRRRHVVAPDLCAGQQLPSALPAVRAGHLVRRRHRLSGRPGHC</sequence>
<gene>
    <name evidence="2" type="ORF">ERS027661_00534</name>
</gene>
<evidence type="ECO:0000256" key="1">
    <source>
        <dbReference type="SAM" id="MobiDB-lite"/>
    </source>
</evidence>
<protein>
    <submittedName>
        <fullName evidence="2">Uncharacterized protein</fullName>
    </submittedName>
</protein>
<accession>A0A654ZT58</accession>
<dbReference type="AlphaFoldDB" id="A0A654ZT58"/>
<feature type="region of interest" description="Disordered" evidence="1">
    <location>
        <begin position="75"/>
        <end position="184"/>
    </location>
</feature>
<dbReference type="Proteomes" id="UP000049023">
    <property type="component" value="Unassembled WGS sequence"/>
</dbReference>
<reference evidence="2 3" key="1">
    <citation type="submission" date="2015-03" db="EMBL/GenBank/DDBJ databases">
        <authorList>
            <consortium name="Pathogen Informatics"/>
        </authorList>
    </citation>
    <scope>NUCLEOTIDE SEQUENCE [LARGE SCALE GENOMIC DNA]</scope>
    <source>
        <strain evidence="2 3">Bir 187</strain>
    </source>
</reference>
<name>A0A654ZT58_MYCTX</name>
<feature type="region of interest" description="Disordered" evidence="1">
    <location>
        <begin position="24"/>
        <end position="49"/>
    </location>
</feature>
<dbReference type="EMBL" id="CNFU01000066">
    <property type="protein sequence ID" value="CKR06580.1"/>
    <property type="molecule type" value="Genomic_DNA"/>
</dbReference>
<feature type="compositionally biased region" description="Basic residues" evidence="1">
    <location>
        <begin position="112"/>
        <end position="144"/>
    </location>
</feature>